<dbReference type="SUPFAM" id="SSF51621">
    <property type="entry name" value="Phosphoenolpyruvate/pyruvate domain"/>
    <property type="match status" value="1"/>
</dbReference>
<dbReference type="PANTHER" id="PTHR42905:SF16">
    <property type="entry name" value="CARBOXYPHOSPHONOENOLPYRUVATE PHOSPHONOMUTASE-LIKE PROTEIN (AFU_ORTHOLOGUE AFUA_5G07230)"/>
    <property type="match status" value="1"/>
</dbReference>
<dbReference type="InterPro" id="IPR040442">
    <property type="entry name" value="Pyrv_kinase-like_dom_sf"/>
</dbReference>
<dbReference type="Pfam" id="PF13714">
    <property type="entry name" value="PEP_mutase"/>
    <property type="match status" value="1"/>
</dbReference>
<dbReference type="RefSeq" id="XP_033683734.1">
    <property type="nucleotide sequence ID" value="XM_033828929.1"/>
</dbReference>
<gene>
    <name evidence="1" type="ORF">BU26DRAFT_518947</name>
</gene>
<keyword evidence="2" id="KW-1185">Reference proteome</keyword>
<dbReference type="PANTHER" id="PTHR42905">
    <property type="entry name" value="PHOSPHOENOLPYRUVATE CARBOXYLASE"/>
    <property type="match status" value="1"/>
</dbReference>
<evidence type="ECO:0000313" key="1">
    <source>
        <dbReference type="EMBL" id="KAF2248730.1"/>
    </source>
</evidence>
<protein>
    <submittedName>
        <fullName evidence="1">PEP phosphonomutase-like protein</fullName>
    </submittedName>
</protein>
<dbReference type="GeneID" id="54582259"/>
<sequence length="261" mass="27509">MSTQNDLAKALRALHVPGNPLILTNVWDAITAKTVAALPETKALATASFAVAAAAGLPDPELTLDANLRAAEAIAKVAKESNKPLTVDFQDGYGDQLEDGIRKLIKLGAVGINLEDFSRETDGLYPVETAQERIRKAMKVAAELGVPDFCINARTDALLTGLSIDDAIARGKAYLEAGATSVFIWGGAKRGGTTKEEVVKACKELDGKLNVSLVRIRPGGLTLVELKEIGVGRISVGPQLMLRTQKAVVAEVEGILKGEGV</sequence>
<dbReference type="AlphaFoldDB" id="A0A6A6IGQ1"/>
<name>A0A6A6IGQ1_9PLEO</name>
<dbReference type="Gene3D" id="3.20.20.60">
    <property type="entry name" value="Phosphoenolpyruvate-binding domains"/>
    <property type="match status" value="1"/>
</dbReference>
<reference evidence="1" key="1">
    <citation type="journal article" date="2020" name="Stud. Mycol.">
        <title>101 Dothideomycetes genomes: a test case for predicting lifestyles and emergence of pathogens.</title>
        <authorList>
            <person name="Haridas S."/>
            <person name="Albert R."/>
            <person name="Binder M."/>
            <person name="Bloem J."/>
            <person name="Labutti K."/>
            <person name="Salamov A."/>
            <person name="Andreopoulos B."/>
            <person name="Baker S."/>
            <person name="Barry K."/>
            <person name="Bills G."/>
            <person name="Bluhm B."/>
            <person name="Cannon C."/>
            <person name="Castanera R."/>
            <person name="Culley D."/>
            <person name="Daum C."/>
            <person name="Ezra D."/>
            <person name="Gonzalez J."/>
            <person name="Henrissat B."/>
            <person name="Kuo A."/>
            <person name="Liang C."/>
            <person name="Lipzen A."/>
            <person name="Lutzoni F."/>
            <person name="Magnuson J."/>
            <person name="Mondo S."/>
            <person name="Nolan M."/>
            <person name="Ohm R."/>
            <person name="Pangilinan J."/>
            <person name="Park H.-J."/>
            <person name="Ramirez L."/>
            <person name="Alfaro M."/>
            <person name="Sun H."/>
            <person name="Tritt A."/>
            <person name="Yoshinaga Y."/>
            <person name="Zwiers L.-H."/>
            <person name="Turgeon B."/>
            <person name="Goodwin S."/>
            <person name="Spatafora J."/>
            <person name="Crous P."/>
            <person name="Grigoriev I."/>
        </authorList>
    </citation>
    <scope>NUCLEOTIDE SEQUENCE</scope>
    <source>
        <strain evidence="1">CBS 122368</strain>
    </source>
</reference>
<dbReference type="InterPro" id="IPR015813">
    <property type="entry name" value="Pyrv/PenolPyrv_kinase-like_dom"/>
</dbReference>
<accession>A0A6A6IGQ1</accession>
<dbReference type="OrthoDB" id="429143at2759"/>
<dbReference type="InterPro" id="IPR039556">
    <property type="entry name" value="ICL/PEPM"/>
</dbReference>
<dbReference type="CDD" id="cd00377">
    <property type="entry name" value="ICL_PEPM"/>
    <property type="match status" value="1"/>
</dbReference>
<proteinExistence type="predicted"/>
<evidence type="ECO:0000313" key="2">
    <source>
        <dbReference type="Proteomes" id="UP000800094"/>
    </source>
</evidence>
<organism evidence="1 2">
    <name type="scientific">Trematosphaeria pertusa</name>
    <dbReference type="NCBI Taxonomy" id="390896"/>
    <lineage>
        <taxon>Eukaryota</taxon>
        <taxon>Fungi</taxon>
        <taxon>Dikarya</taxon>
        <taxon>Ascomycota</taxon>
        <taxon>Pezizomycotina</taxon>
        <taxon>Dothideomycetes</taxon>
        <taxon>Pleosporomycetidae</taxon>
        <taxon>Pleosporales</taxon>
        <taxon>Massarineae</taxon>
        <taxon>Trematosphaeriaceae</taxon>
        <taxon>Trematosphaeria</taxon>
    </lineage>
</organism>
<dbReference type="GO" id="GO:0003824">
    <property type="term" value="F:catalytic activity"/>
    <property type="evidence" value="ECO:0007669"/>
    <property type="project" value="InterPro"/>
</dbReference>
<dbReference type="EMBL" id="ML987195">
    <property type="protein sequence ID" value="KAF2248730.1"/>
    <property type="molecule type" value="Genomic_DNA"/>
</dbReference>
<dbReference type="Proteomes" id="UP000800094">
    <property type="component" value="Unassembled WGS sequence"/>
</dbReference>